<name>F3QPR0_9BACT</name>
<reference evidence="1 2" key="1">
    <citation type="submission" date="2011-02" db="EMBL/GenBank/DDBJ databases">
        <authorList>
            <person name="Weinstock G."/>
            <person name="Sodergren E."/>
            <person name="Clifton S."/>
            <person name="Fulton L."/>
            <person name="Fulton B."/>
            <person name="Courtney L."/>
            <person name="Fronick C."/>
            <person name="Harrison M."/>
            <person name="Strong C."/>
            <person name="Farmer C."/>
            <person name="Delahaunty K."/>
            <person name="Markovic C."/>
            <person name="Hall O."/>
            <person name="Minx P."/>
            <person name="Tomlinson C."/>
            <person name="Mitreva M."/>
            <person name="Hou S."/>
            <person name="Chen J."/>
            <person name="Wollam A."/>
            <person name="Pepin K.H."/>
            <person name="Johnson M."/>
            <person name="Bhonagiri V."/>
            <person name="Zhang X."/>
            <person name="Suruliraj S."/>
            <person name="Warren W."/>
            <person name="Chinwalla A."/>
            <person name="Mardis E.R."/>
            <person name="Wilson R.K."/>
        </authorList>
    </citation>
    <scope>NUCLEOTIDE SEQUENCE [LARGE SCALE GENOMIC DNA]</scope>
    <source>
        <strain evidence="1 2">YIT 11841</strain>
    </source>
</reference>
<accession>F3QPR0</accession>
<dbReference type="HOGENOM" id="CLU_071501_0_0_10"/>
<dbReference type="AlphaFoldDB" id="F3QPR0"/>
<evidence type="ECO:0000313" key="2">
    <source>
        <dbReference type="Proteomes" id="UP000005546"/>
    </source>
</evidence>
<dbReference type="SUPFAM" id="SSF53335">
    <property type="entry name" value="S-adenosyl-L-methionine-dependent methyltransferases"/>
    <property type="match status" value="1"/>
</dbReference>
<gene>
    <name evidence="1" type="ORF">HMPREF9442_00147</name>
</gene>
<keyword evidence="2" id="KW-1185">Reference proteome</keyword>
<dbReference type="CDD" id="cd02440">
    <property type="entry name" value="AdoMet_MTases"/>
    <property type="match status" value="1"/>
</dbReference>
<dbReference type="Pfam" id="PF13489">
    <property type="entry name" value="Methyltransf_23"/>
    <property type="match status" value="1"/>
</dbReference>
<dbReference type="eggNOG" id="COG2227">
    <property type="taxonomic scope" value="Bacteria"/>
</dbReference>
<dbReference type="GO" id="GO:0032259">
    <property type="term" value="P:methylation"/>
    <property type="evidence" value="ECO:0007669"/>
    <property type="project" value="UniProtKB-KW"/>
</dbReference>
<dbReference type="STRING" id="762982.HMPREF9442_00147"/>
<keyword evidence="1" id="KW-0808">Transferase</keyword>
<keyword evidence="1" id="KW-0489">Methyltransferase</keyword>
<evidence type="ECO:0000313" key="1">
    <source>
        <dbReference type="EMBL" id="EGG58025.1"/>
    </source>
</evidence>
<comment type="caution">
    <text evidence="1">The sequence shown here is derived from an EMBL/GenBank/DDBJ whole genome shotgun (WGS) entry which is preliminary data.</text>
</comment>
<organism evidence="1 2">
    <name type="scientific">Paraprevotella xylaniphila YIT 11841</name>
    <dbReference type="NCBI Taxonomy" id="762982"/>
    <lineage>
        <taxon>Bacteria</taxon>
        <taxon>Pseudomonadati</taxon>
        <taxon>Bacteroidota</taxon>
        <taxon>Bacteroidia</taxon>
        <taxon>Bacteroidales</taxon>
        <taxon>Prevotellaceae</taxon>
        <taxon>Paraprevotella</taxon>
    </lineage>
</organism>
<dbReference type="InterPro" id="IPR029063">
    <property type="entry name" value="SAM-dependent_MTases_sf"/>
</dbReference>
<dbReference type="Gene3D" id="3.40.50.150">
    <property type="entry name" value="Vaccinia Virus protein VP39"/>
    <property type="match status" value="1"/>
</dbReference>
<proteinExistence type="predicted"/>
<dbReference type="EMBL" id="AFBR01000003">
    <property type="protein sequence ID" value="EGG58025.1"/>
    <property type="molecule type" value="Genomic_DNA"/>
</dbReference>
<dbReference type="Proteomes" id="UP000005546">
    <property type="component" value="Unassembled WGS sequence"/>
</dbReference>
<sequence>MCPWFILLVFFRKDNANKHRGEDICRIFALLRHKNMKNGLLEAGCDPMGQAIRDYYETGRAGRLRVFSPQFDEDEMPVGTLFREEEDMPPLERKALDLCRGRVLDVGAGAGCHSLALQRRGLDVTAVDISPLSVDVMRRRGVRQAWEADVFDEAFAGCYDTVLMLMNGSGIIGRLERMPLFFRRMKQLLAPGGCVLLDSSDLRYIYEDEDGAMDIDLNAGYYGELDFRMQYKRVKGAPFPWLYVDFDTLAYYAQENGFRAERLQDGEHYDYLARLSVVL</sequence>
<dbReference type="GO" id="GO:0008168">
    <property type="term" value="F:methyltransferase activity"/>
    <property type="evidence" value="ECO:0007669"/>
    <property type="project" value="UniProtKB-KW"/>
</dbReference>
<protein>
    <submittedName>
        <fullName evidence="1">Methyltransferase domain protein</fullName>
    </submittedName>
</protein>